<dbReference type="Proteomes" id="UP000581135">
    <property type="component" value="Unassembled WGS sequence"/>
</dbReference>
<dbReference type="PROSITE" id="PS50887">
    <property type="entry name" value="GGDEF"/>
    <property type="match status" value="1"/>
</dbReference>
<sequence length="239" mass="26956">MVLKSLPVAGRKPARARLHNLFSRQRRKGDIPSDLPETEDVACPPEPRDQEALERENAELRAENRELREAVAELQRLSDLDPLLLILNRRAFLRECQRAQQYTKRHGIKAAFCYFDLDGLSAINNTYGHPVGDLALKTIVDSVLAEIRGSDVFGRLGGDEFGLLLVEADVMAADRKMSELKQLIQSNPITDPDSGAKVPLSITFGVEWLDPTAMPESILARADATFYRNKKLYNRLFRR</sequence>
<evidence type="ECO:0000256" key="2">
    <source>
        <dbReference type="ARBA" id="ARBA00034247"/>
    </source>
</evidence>
<dbReference type="InterPro" id="IPR050469">
    <property type="entry name" value="Diguanylate_Cyclase"/>
</dbReference>
<proteinExistence type="predicted"/>
<dbReference type="AlphaFoldDB" id="A0A839STA0"/>
<dbReference type="EMBL" id="JACHXA010000003">
    <property type="protein sequence ID" value="MBB3064940.1"/>
    <property type="molecule type" value="Genomic_DNA"/>
</dbReference>
<feature type="domain" description="GGDEF" evidence="4">
    <location>
        <begin position="108"/>
        <end position="239"/>
    </location>
</feature>
<dbReference type="CDD" id="cd01949">
    <property type="entry name" value="GGDEF"/>
    <property type="match status" value="1"/>
</dbReference>
<dbReference type="EC" id="2.7.7.65" evidence="1"/>
<accession>A0A839STA0</accession>
<dbReference type="PANTHER" id="PTHR45138:SF9">
    <property type="entry name" value="DIGUANYLATE CYCLASE DGCM-RELATED"/>
    <property type="match status" value="1"/>
</dbReference>
<comment type="caution">
    <text evidence="5">The sequence shown here is derived from an EMBL/GenBank/DDBJ whole genome shotgun (WGS) entry which is preliminary data.</text>
</comment>
<name>A0A839STA0_9PROT</name>
<gene>
    <name evidence="5" type="ORF">FHR98_001219</name>
</gene>
<keyword evidence="6" id="KW-1185">Reference proteome</keyword>
<evidence type="ECO:0000256" key="1">
    <source>
        <dbReference type="ARBA" id="ARBA00012528"/>
    </source>
</evidence>
<protein>
    <recommendedName>
        <fullName evidence="1">diguanylate cyclase</fullName>
        <ecNumber evidence="1">2.7.7.65</ecNumber>
    </recommendedName>
</protein>
<dbReference type="InterPro" id="IPR043128">
    <property type="entry name" value="Rev_trsase/Diguanyl_cyclase"/>
</dbReference>
<reference evidence="5 6" key="1">
    <citation type="submission" date="2020-08" db="EMBL/GenBank/DDBJ databases">
        <title>Genomic Encyclopedia of Type Strains, Phase III (KMG-III): the genomes of soil and plant-associated and newly described type strains.</title>
        <authorList>
            <person name="Whitman W."/>
        </authorList>
    </citation>
    <scope>NUCLEOTIDE SEQUENCE [LARGE SCALE GENOMIC DNA]</scope>
    <source>
        <strain evidence="5 6">CECT 8803</strain>
    </source>
</reference>
<organism evidence="5 6">
    <name type="scientific">Limibacillus halophilus</name>
    <dbReference type="NCBI Taxonomy" id="1579333"/>
    <lineage>
        <taxon>Bacteria</taxon>
        <taxon>Pseudomonadati</taxon>
        <taxon>Pseudomonadota</taxon>
        <taxon>Alphaproteobacteria</taxon>
        <taxon>Rhodospirillales</taxon>
        <taxon>Rhodovibrionaceae</taxon>
        <taxon>Limibacillus</taxon>
    </lineage>
</organism>
<dbReference type="InterPro" id="IPR029787">
    <property type="entry name" value="Nucleotide_cyclase"/>
</dbReference>
<dbReference type="SUPFAM" id="SSF55073">
    <property type="entry name" value="Nucleotide cyclase"/>
    <property type="match status" value="1"/>
</dbReference>
<dbReference type="NCBIfam" id="TIGR00254">
    <property type="entry name" value="GGDEF"/>
    <property type="match status" value="1"/>
</dbReference>
<dbReference type="GO" id="GO:0052621">
    <property type="term" value="F:diguanylate cyclase activity"/>
    <property type="evidence" value="ECO:0007669"/>
    <property type="project" value="UniProtKB-EC"/>
</dbReference>
<dbReference type="Gene3D" id="3.30.70.270">
    <property type="match status" value="1"/>
</dbReference>
<feature type="region of interest" description="Disordered" evidence="3">
    <location>
        <begin position="17"/>
        <end position="51"/>
    </location>
</feature>
<evidence type="ECO:0000313" key="6">
    <source>
        <dbReference type="Proteomes" id="UP000581135"/>
    </source>
</evidence>
<comment type="catalytic activity">
    <reaction evidence="2">
        <text>2 GTP = 3',3'-c-di-GMP + 2 diphosphate</text>
        <dbReference type="Rhea" id="RHEA:24898"/>
        <dbReference type="ChEBI" id="CHEBI:33019"/>
        <dbReference type="ChEBI" id="CHEBI:37565"/>
        <dbReference type="ChEBI" id="CHEBI:58805"/>
        <dbReference type="EC" id="2.7.7.65"/>
    </reaction>
</comment>
<dbReference type="PANTHER" id="PTHR45138">
    <property type="entry name" value="REGULATORY COMPONENTS OF SENSORY TRANSDUCTION SYSTEM"/>
    <property type="match status" value="1"/>
</dbReference>
<evidence type="ECO:0000256" key="3">
    <source>
        <dbReference type="SAM" id="MobiDB-lite"/>
    </source>
</evidence>
<dbReference type="Pfam" id="PF00990">
    <property type="entry name" value="GGDEF"/>
    <property type="match status" value="1"/>
</dbReference>
<evidence type="ECO:0000313" key="5">
    <source>
        <dbReference type="EMBL" id="MBB3064940.1"/>
    </source>
</evidence>
<dbReference type="SMART" id="SM00267">
    <property type="entry name" value="GGDEF"/>
    <property type="match status" value="1"/>
</dbReference>
<dbReference type="RefSeq" id="WP_183415762.1">
    <property type="nucleotide sequence ID" value="NZ_JACHXA010000003.1"/>
</dbReference>
<evidence type="ECO:0000259" key="4">
    <source>
        <dbReference type="PROSITE" id="PS50887"/>
    </source>
</evidence>
<dbReference type="InterPro" id="IPR000160">
    <property type="entry name" value="GGDEF_dom"/>
</dbReference>